<keyword evidence="2" id="KW-0067">ATP-binding</keyword>
<dbReference type="Gene3D" id="1.10.10.60">
    <property type="entry name" value="Homeodomain-like"/>
    <property type="match status" value="1"/>
</dbReference>
<dbReference type="InterPro" id="IPR002078">
    <property type="entry name" value="Sigma_54_int"/>
</dbReference>
<name>A0A934M337_9CLOT</name>
<dbReference type="InterPro" id="IPR029016">
    <property type="entry name" value="GAF-like_dom_sf"/>
</dbReference>
<dbReference type="InterPro" id="IPR002197">
    <property type="entry name" value="HTH_Fis"/>
</dbReference>
<evidence type="ECO:0000313" key="7">
    <source>
        <dbReference type="Proteomes" id="UP000622687"/>
    </source>
</evidence>
<dbReference type="GO" id="GO:0006355">
    <property type="term" value="P:regulation of DNA-templated transcription"/>
    <property type="evidence" value="ECO:0007669"/>
    <property type="project" value="InterPro"/>
</dbReference>
<dbReference type="InterPro" id="IPR025943">
    <property type="entry name" value="Sigma_54_int_dom_ATP-bd_2"/>
</dbReference>
<keyword evidence="4" id="KW-0804">Transcription</keyword>
<keyword evidence="1" id="KW-0547">Nucleotide-binding</keyword>
<comment type="caution">
    <text evidence="6">The sequence shown here is derived from an EMBL/GenBank/DDBJ whole genome shotgun (WGS) entry which is preliminary data.</text>
</comment>
<dbReference type="Gene3D" id="3.40.50.300">
    <property type="entry name" value="P-loop containing nucleotide triphosphate hydrolases"/>
    <property type="match status" value="1"/>
</dbReference>
<evidence type="ECO:0000259" key="5">
    <source>
        <dbReference type="PROSITE" id="PS50045"/>
    </source>
</evidence>
<dbReference type="InterPro" id="IPR003593">
    <property type="entry name" value="AAA+_ATPase"/>
</dbReference>
<reference evidence="6" key="1">
    <citation type="submission" date="2020-12" db="EMBL/GenBank/DDBJ databases">
        <title>Clostridium thailandense sp. nov., a novel acetogenic bacterium isolated from peat land soil in Thailand.</title>
        <authorList>
            <person name="Chaikitkaew S."/>
            <person name="Birkeland N.K."/>
        </authorList>
    </citation>
    <scope>NUCLEOTIDE SEQUENCE</scope>
    <source>
        <strain evidence="6">DSM 17425</strain>
    </source>
</reference>
<evidence type="ECO:0000256" key="1">
    <source>
        <dbReference type="ARBA" id="ARBA00022741"/>
    </source>
</evidence>
<protein>
    <submittedName>
        <fullName evidence="6">Sigma 54-interacting transcriptional regulator</fullName>
    </submittedName>
</protein>
<evidence type="ECO:0000256" key="3">
    <source>
        <dbReference type="ARBA" id="ARBA00023015"/>
    </source>
</evidence>
<dbReference type="InterPro" id="IPR027417">
    <property type="entry name" value="P-loop_NTPase"/>
</dbReference>
<dbReference type="AlphaFoldDB" id="A0A934M337"/>
<dbReference type="SUPFAM" id="SSF55785">
    <property type="entry name" value="PYP-like sensor domain (PAS domain)"/>
    <property type="match status" value="1"/>
</dbReference>
<keyword evidence="7" id="KW-1185">Reference proteome</keyword>
<dbReference type="PROSITE" id="PS50045">
    <property type="entry name" value="SIGMA54_INTERACT_4"/>
    <property type="match status" value="1"/>
</dbReference>
<dbReference type="CDD" id="cd00009">
    <property type="entry name" value="AAA"/>
    <property type="match status" value="1"/>
</dbReference>
<dbReference type="GO" id="GO:0043565">
    <property type="term" value="F:sequence-specific DNA binding"/>
    <property type="evidence" value="ECO:0007669"/>
    <property type="project" value="InterPro"/>
</dbReference>
<dbReference type="InterPro" id="IPR009057">
    <property type="entry name" value="Homeodomain-like_sf"/>
</dbReference>
<feature type="domain" description="Sigma-54 factor interaction" evidence="5">
    <location>
        <begin position="320"/>
        <end position="550"/>
    </location>
</feature>
<dbReference type="EMBL" id="JAEEGB010000007">
    <property type="protein sequence ID" value="MBI6872610.1"/>
    <property type="molecule type" value="Genomic_DNA"/>
</dbReference>
<dbReference type="Gene3D" id="1.10.8.60">
    <property type="match status" value="1"/>
</dbReference>
<organism evidence="6 7">
    <name type="scientific">Clostridium aciditolerans</name>
    <dbReference type="NCBI Taxonomy" id="339861"/>
    <lineage>
        <taxon>Bacteria</taxon>
        <taxon>Bacillati</taxon>
        <taxon>Bacillota</taxon>
        <taxon>Clostridia</taxon>
        <taxon>Eubacteriales</taxon>
        <taxon>Clostridiaceae</taxon>
        <taxon>Clostridium</taxon>
    </lineage>
</organism>
<dbReference type="SMART" id="SM00382">
    <property type="entry name" value="AAA"/>
    <property type="match status" value="1"/>
</dbReference>
<dbReference type="InterPro" id="IPR025662">
    <property type="entry name" value="Sigma_54_int_dom_ATP-bd_1"/>
</dbReference>
<dbReference type="Proteomes" id="UP000622687">
    <property type="component" value="Unassembled WGS sequence"/>
</dbReference>
<dbReference type="PANTHER" id="PTHR32071:SF57">
    <property type="entry name" value="C4-DICARBOXYLATE TRANSPORT TRANSCRIPTIONAL REGULATORY PROTEIN DCTD"/>
    <property type="match status" value="1"/>
</dbReference>
<dbReference type="Gene3D" id="3.30.450.20">
    <property type="entry name" value="PAS domain"/>
    <property type="match status" value="1"/>
</dbReference>
<dbReference type="GO" id="GO:0005524">
    <property type="term" value="F:ATP binding"/>
    <property type="evidence" value="ECO:0007669"/>
    <property type="project" value="UniProtKB-KW"/>
</dbReference>
<dbReference type="FunFam" id="3.40.50.300:FF:000006">
    <property type="entry name" value="DNA-binding transcriptional regulator NtrC"/>
    <property type="match status" value="1"/>
</dbReference>
<keyword evidence="3" id="KW-0805">Transcription regulation</keyword>
<evidence type="ECO:0000313" key="6">
    <source>
        <dbReference type="EMBL" id="MBI6872610.1"/>
    </source>
</evidence>
<evidence type="ECO:0000256" key="2">
    <source>
        <dbReference type="ARBA" id="ARBA00022840"/>
    </source>
</evidence>
<dbReference type="Pfam" id="PF13188">
    <property type="entry name" value="PAS_8"/>
    <property type="match status" value="1"/>
</dbReference>
<proteinExistence type="predicted"/>
<gene>
    <name evidence="6" type="ORF">I6U51_07780</name>
</gene>
<dbReference type="Pfam" id="PF02954">
    <property type="entry name" value="HTH_8"/>
    <property type="match status" value="1"/>
</dbReference>
<dbReference type="InterPro" id="IPR035965">
    <property type="entry name" value="PAS-like_dom_sf"/>
</dbReference>
<dbReference type="Gene3D" id="3.30.450.40">
    <property type="match status" value="1"/>
</dbReference>
<sequence length="627" mass="71677">MKVIKESDIKNSHERCRNIGIDAEQVFSKKILDEIELNIKYVINRELIINALPHIENLVKYPEYDEFFYILTDCDGCILSVIGNEKTVAEIFDMKIIPGAYMDEENIGTNSIGMAIKNKCPAMVSSSEHYIKAYSKWTSFAAPIKDNNGLIIGILSIVGTSVQFHPHTIGMIISSCSSIEKMIEIQRLNKIQYVIDKHIKTVFDAIPKALIISDIEGKIRTYNKKALEIFRATEEQLKSSKVNDVVKDWDNIIKEIYLSKSVSMEVSILNNSKYRLMAKPIYNTEDNIIEIVYIFEELSKSRNFNNKFKNYQAFYTFDKIISEEESITSTIEYAKKISNNKGTVLITGESGTGKNLFAECIHNYSSRMDGPFVKVNCSSILKPLIESELFGYEYEDTVSGKKEINVGKLELADGGTIFIEEVGDLSINAQTKILKMIQEGVITRVGSNRPIPVDVRIIASSSKNLKEEVEKGNLRKDLFYRLNVLPIYLPPLKDRKSDISVLIEHFMKMEVQKCNKNNIIIPKEYSSKMLSYNWPGNVEELKNIVKLIVNTEMMPIGYFNEKDCEIVKLLDLNKEHLKFDYIEKQHILKVLKIFKGNITHAAEILGMQRNTLYNKIKKHEINISNLG</sequence>
<dbReference type="PROSITE" id="PS00675">
    <property type="entry name" value="SIGMA54_INTERACT_1"/>
    <property type="match status" value="1"/>
</dbReference>
<dbReference type="InterPro" id="IPR058031">
    <property type="entry name" value="AAA_lid_NorR"/>
</dbReference>
<dbReference type="InterPro" id="IPR000014">
    <property type="entry name" value="PAS"/>
</dbReference>
<evidence type="ECO:0000256" key="4">
    <source>
        <dbReference type="ARBA" id="ARBA00023163"/>
    </source>
</evidence>
<dbReference type="SUPFAM" id="SSF52540">
    <property type="entry name" value="P-loop containing nucleoside triphosphate hydrolases"/>
    <property type="match status" value="1"/>
</dbReference>
<dbReference type="PRINTS" id="PR01590">
    <property type="entry name" value="HTHFIS"/>
</dbReference>
<accession>A0A934M337</accession>
<dbReference type="SUPFAM" id="SSF46689">
    <property type="entry name" value="Homeodomain-like"/>
    <property type="match status" value="1"/>
</dbReference>
<dbReference type="PANTHER" id="PTHR32071">
    <property type="entry name" value="TRANSCRIPTIONAL REGULATORY PROTEIN"/>
    <property type="match status" value="1"/>
</dbReference>
<dbReference type="Pfam" id="PF00158">
    <property type="entry name" value="Sigma54_activat"/>
    <property type="match status" value="1"/>
</dbReference>
<dbReference type="Pfam" id="PF25601">
    <property type="entry name" value="AAA_lid_14"/>
    <property type="match status" value="1"/>
</dbReference>
<dbReference type="PROSITE" id="PS00676">
    <property type="entry name" value="SIGMA54_INTERACT_2"/>
    <property type="match status" value="1"/>
</dbReference>